<dbReference type="Pfam" id="PF02518">
    <property type="entry name" value="HATPase_c"/>
    <property type="match status" value="1"/>
</dbReference>
<dbReference type="InterPro" id="IPR048904">
    <property type="entry name" value="Mcp40H-20-like_sensor"/>
</dbReference>
<evidence type="ECO:0000259" key="11">
    <source>
        <dbReference type="PROSITE" id="PS50109"/>
    </source>
</evidence>
<dbReference type="PROSITE" id="PS50885">
    <property type="entry name" value="HAMP"/>
    <property type="match status" value="1"/>
</dbReference>
<dbReference type="InterPro" id="IPR003661">
    <property type="entry name" value="HisK_dim/P_dom"/>
</dbReference>
<dbReference type="SMART" id="SM00387">
    <property type="entry name" value="HATPase_c"/>
    <property type="match status" value="1"/>
</dbReference>
<evidence type="ECO:0000256" key="9">
    <source>
        <dbReference type="ARBA" id="ARBA00023012"/>
    </source>
</evidence>
<evidence type="ECO:0000256" key="8">
    <source>
        <dbReference type="ARBA" id="ARBA00022840"/>
    </source>
</evidence>
<evidence type="ECO:0000313" key="14">
    <source>
        <dbReference type="Proteomes" id="UP000287502"/>
    </source>
</evidence>
<dbReference type="OrthoDB" id="1931120at2"/>
<evidence type="ECO:0000313" key="13">
    <source>
        <dbReference type="EMBL" id="QAR31932.1"/>
    </source>
</evidence>
<organism evidence="13 14">
    <name type="scientific">Geovibrio thiophilus</name>
    <dbReference type="NCBI Taxonomy" id="139438"/>
    <lineage>
        <taxon>Bacteria</taxon>
        <taxon>Pseudomonadati</taxon>
        <taxon>Deferribacterota</taxon>
        <taxon>Deferribacteres</taxon>
        <taxon>Deferribacterales</taxon>
        <taxon>Geovibrionaceae</taxon>
        <taxon>Geovibrio</taxon>
    </lineage>
</organism>
<dbReference type="CDD" id="cd00082">
    <property type="entry name" value="HisKA"/>
    <property type="match status" value="1"/>
</dbReference>
<dbReference type="SMART" id="SM00388">
    <property type="entry name" value="HisKA"/>
    <property type="match status" value="1"/>
</dbReference>
<dbReference type="EMBL" id="CP035108">
    <property type="protein sequence ID" value="QAR31932.1"/>
    <property type="molecule type" value="Genomic_DNA"/>
</dbReference>
<proteinExistence type="predicted"/>
<dbReference type="InterPro" id="IPR036890">
    <property type="entry name" value="HATPase_C_sf"/>
</dbReference>
<dbReference type="AlphaFoldDB" id="A0A3R5UZ89"/>
<dbReference type="InterPro" id="IPR005467">
    <property type="entry name" value="His_kinase_dom"/>
</dbReference>
<dbReference type="EC" id="2.7.13.3" evidence="3"/>
<dbReference type="InterPro" id="IPR003660">
    <property type="entry name" value="HAMP_dom"/>
</dbReference>
<accession>A0A3R5UZ89</accession>
<keyword evidence="8" id="KW-0067">ATP-binding</keyword>
<dbReference type="PROSITE" id="PS50109">
    <property type="entry name" value="HIS_KIN"/>
    <property type="match status" value="1"/>
</dbReference>
<keyword evidence="4" id="KW-0597">Phosphoprotein</keyword>
<dbReference type="Pfam" id="PF00672">
    <property type="entry name" value="HAMP"/>
    <property type="match status" value="1"/>
</dbReference>
<dbReference type="Gene3D" id="3.30.450.290">
    <property type="match status" value="1"/>
</dbReference>
<dbReference type="GO" id="GO:0005524">
    <property type="term" value="F:ATP binding"/>
    <property type="evidence" value="ECO:0007669"/>
    <property type="project" value="UniProtKB-KW"/>
</dbReference>
<dbReference type="Proteomes" id="UP000287502">
    <property type="component" value="Chromosome"/>
</dbReference>
<protein>
    <recommendedName>
        <fullName evidence="3">histidine kinase</fullName>
        <ecNumber evidence="3">2.7.13.3</ecNumber>
    </recommendedName>
</protein>
<dbReference type="RefSeq" id="WP_128465219.1">
    <property type="nucleotide sequence ID" value="NZ_CP035108.1"/>
</dbReference>
<keyword evidence="9" id="KW-0902">Two-component regulatory system</keyword>
<evidence type="ECO:0000256" key="3">
    <source>
        <dbReference type="ARBA" id="ARBA00012438"/>
    </source>
</evidence>
<feature type="domain" description="HAMP" evidence="12">
    <location>
        <begin position="214"/>
        <end position="266"/>
    </location>
</feature>
<dbReference type="PRINTS" id="PR00344">
    <property type="entry name" value="BCTRLSENSOR"/>
</dbReference>
<gene>
    <name evidence="13" type="ORF">EP073_00495</name>
</gene>
<dbReference type="SUPFAM" id="SSF158472">
    <property type="entry name" value="HAMP domain-like"/>
    <property type="match status" value="1"/>
</dbReference>
<evidence type="ECO:0000256" key="4">
    <source>
        <dbReference type="ARBA" id="ARBA00022553"/>
    </source>
</evidence>
<dbReference type="CDD" id="cd06225">
    <property type="entry name" value="HAMP"/>
    <property type="match status" value="1"/>
</dbReference>
<feature type="transmembrane region" description="Helical" evidence="10">
    <location>
        <begin position="195"/>
        <end position="217"/>
    </location>
</feature>
<evidence type="ECO:0000256" key="5">
    <source>
        <dbReference type="ARBA" id="ARBA00022679"/>
    </source>
</evidence>
<dbReference type="Gene3D" id="3.30.565.10">
    <property type="entry name" value="Histidine kinase-like ATPase, C-terminal domain"/>
    <property type="match status" value="1"/>
</dbReference>
<dbReference type="Pfam" id="PF21563">
    <property type="entry name" value="Mcp40H-20_sensor"/>
    <property type="match status" value="1"/>
</dbReference>
<keyword evidence="5" id="KW-0808">Transferase</keyword>
<evidence type="ECO:0000256" key="6">
    <source>
        <dbReference type="ARBA" id="ARBA00022741"/>
    </source>
</evidence>
<dbReference type="SUPFAM" id="SSF47384">
    <property type="entry name" value="Homodimeric domain of signal transducing histidine kinase"/>
    <property type="match status" value="1"/>
</dbReference>
<dbReference type="PANTHER" id="PTHR43065:SF10">
    <property type="entry name" value="PEROXIDE STRESS-ACTIVATED HISTIDINE KINASE MAK3"/>
    <property type="match status" value="1"/>
</dbReference>
<feature type="domain" description="Histidine kinase" evidence="11">
    <location>
        <begin position="290"/>
        <end position="497"/>
    </location>
</feature>
<evidence type="ECO:0000256" key="2">
    <source>
        <dbReference type="ARBA" id="ARBA00004370"/>
    </source>
</evidence>
<dbReference type="SMART" id="SM00304">
    <property type="entry name" value="HAMP"/>
    <property type="match status" value="1"/>
</dbReference>
<name>A0A3R5UZ89_9BACT</name>
<keyword evidence="6" id="KW-0547">Nucleotide-binding</keyword>
<keyword evidence="10" id="KW-0812">Transmembrane</keyword>
<dbReference type="GO" id="GO:0000155">
    <property type="term" value="F:phosphorelay sensor kinase activity"/>
    <property type="evidence" value="ECO:0007669"/>
    <property type="project" value="InterPro"/>
</dbReference>
<dbReference type="Pfam" id="PF00512">
    <property type="entry name" value="HisKA"/>
    <property type="match status" value="1"/>
</dbReference>
<dbReference type="Gene3D" id="6.10.340.10">
    <property type="match status" value="1"/>
</dbReference>
<dbReference type="InterPro" id="IPR004358">
    <property type="entry name" value="Sig_transdc_His_kin-like_C"/>
</dbReference>
<keyword evidence="10" id="KW-1133">Transmembrane helix</keyword>
<keyword evidence="7 13" id="KW-0418">Kinase</keyword>
<dbReference type="Gene3D" id="1.10.287.130">
    <property type="match status" value="1"/>
</dbReference>
<dbReference type="InterPro" id="IPR036097">
    <property type="entry name" value="HisK_dim/P_sf"/>
</dbReference>
<comment type="subcellular location">
    <subcellularLocation>
        <location evidence="2">Membrane</location>
    </subcellularLocation>
</comment>
<evidence type="ECO:0000256" key="10">
    <source>
        <dbReference type="SAM" id="Phobius"/>
    </source>
</evidence>
<dbReference type="InterPro" id="IPR003594">
    <property type="entry name" value="HATPase_dom"/>
</dbReference>
<dbReference type="GO" id="GO:0016020">
    <property type="term" value="C:membrane"/>
    <property type="evidence" value="ECO:0007669"/>
    <property type="project" value="UniProtKB-SubCell"/>
</dbReference>
<dbReference type="SUPFAM" id="SSF55874">
    <property type="entry name" value="ATPase domain of HSP90 chaperone/DNA topoisomerase II/histidine kinase"/>
    <property type="match status" value="1"/>
</dbReference>
<comment type="catalytic activity">
    <reaction evidence="1">
        <text>ATP + protein L-histidine = ADP + protein N-phospho-L-histidine.</text>
        <dbReference type="EC" id="2.7.13.3"/>
    </reaction>
</comment>
<dbReference type="KEGG" id="gtl:EP073_00495"/>
<keyword evidence="14" id="KW-1185">Reference proteome</keyword>
<evidence type="ECO:0000259" key="12">
    <source>
        <dbReference type="PROSITE" id="PS50885"/>
    </source>
</evidence>
<dbReference type="CDD" id="cd00075">
    <property type="entry name" value="HATPase"/>
    <property type="match status" value="1"/>
</dbReference>
<reference evidence="13 14" key="1">
    <citation type="submission" date="2019-01" db="EMBL/GenBank/DDBJ databases">
        <title>Geovibrio thiophilus DSM 11263, complete genome.</title>
        <authorList>
            <person name="Spring S."/>
            <person name="Bunk B."/>
            <person name="Sproer C."/>
        </authorList>
    </citation>
    <scope>NUCLEOTIDE SEQUENCE [LARGE SCALE GENOMIC DNA]</scope>
    <source>
        <strain evidence="13 14">DSM 11263</strain>
    </source>
</reference>
<evidence type="ECO:0000256" key="7">
    <source>
        <dbReference type="ARBA" id="ARBA00022777"/>
    </source>
</evidence>
<sequence>MKKCNLSSMESHKKPYIKLQFKITLLFFALLSLVSFTVSSMLAANIEKKAKTIASDYITSIPFLIDSSLDNYMMMENKGAIKELILNLQKDANILGIHILNRNGQISCILQDLSKYYSKDYLDLIRHNFNSTEGFTELTYAGKKYLSFNKPLLNEEKCQSCHNPSEGAVIDTLNINIDLSRLKELLSREVFEVRLFLYTADILLFIVLFFLIYILVIRPVRILENGMQAVAGNNLDIRTQITSNDEFGRMSILFNYMVYSLRKAFSTISSMHKNMLHNDRLMTMGTLTASISHEIKNPLNSIMINADIMTMKHPETKAYTEKILKDAERIRDIIDQTLKFSRVGNDKLECIDVAEFIGRIALYVERTLLKWADVPFETVTDKNLGCIKATPVHIEQIFINILRNAVEAVEHKPGGKVTLTAKLDGEFVEFDFIDNGEGIPPEAKQHLFTEYFTTKHNGTGLGLTIVKQLIENYGGTISFESVQGQGTIFRVRFPVVSECECAADLENEKKA</sequence>
<dbReference type="PANTHER" id="PTHR43065">
    <property type="entry name" value="SENSOR HISTIDINE KINASE"/>
    <property type="match status" value="1"/>
</dbReference>
<keyword evidence="10" id="KW-0472">Membrane</keyword>
<evidence type="ECO:0000256" key="1">
    <source>
        <dbReference type="ARBA" id="ARBA00000085"/>
    </source>
</evidence>